<dbReference type="SMART" id="SM00729">
    <property type="entry name" value="Elp3"/>
    <property type="match status" value="1"/>
</dbReference>
<feature type="domain" description="Radical SAM core" evidence="11">
    <location>
        <begin position="155"/>
        <end position="371"/>
    </location>
</feature>
<protein>
    <submittedName>
        <fullName evidence="12">B12-binding domain-containing radical SAM protein</fullName>
    </submittedName>
</protein>
<keyword evidence="8" id="KW-0411">Iron-sulfur</keyword>
<keyword evidence="2" id="KW-0004">4Fe-4S</keyword>
<reference evidence="13" key="1">
    <citation type="submission" date="2017-09" db="EMBL/GenBank/DDBJ databases">
        <title>Depth-based differentiation of microbial function through sediment-hosted aquifers and enrichment of novel symbionts in the deep terrestrial subsurface.</title>
        <authorList>
            <person name="Probst A.J."/>
            <person name="Ladd B."/>
            <person name="Jarett J.K."/>
            <person name="Geller-Mcgrath D.E."/>
            <person name="Sieber C.M.K."/>
            <person name="Emerson J.B."/>
            <person name="Anantharaman K."/>
            <person name="Thomas B.C."/>
            <person name="Malmstrom R."/>
            <person name="Stieglmeier M."/>
            <person name="Klingl A."/>
            <person name="Woyke T."/>
            <person name="Ryan C.M."/>
            <person name="Banfield J.F."/>
        </authorList>
    </citation>
    <scope>NUCLEOTIDE SEQUENCE [LARGE SCALE GENOMIC DNA]</scope>
</reference>
<dbReference type="Gene3D" id="3.40.50.280">
    <property type="entry name" value="Cobalamin-binding domain"/>
    <property type="match status" value="1"/>
</dbReference>
<comment type="cofactor">
    <cofactor evidence="1">
        <name>[4Fe-4S] cluster</name>
        <dbReference type="ChEBI" id="CHEBI:49883"/>
    </cofactor>
</comment>
<dbReference type="PROSITE" id="PS51332">
    <property type="entry name" value="B12_BINDING"/>
    <property type="match status" value="1"/>
</dbReference>
<dbReference type="Proteomes" id="UP000234145">
    <property type="component" value="Unassembled WGS sequence"/>
</dbReference>
<evidence type="ECO:0000256" key="8">
    <source>
        <dbReference type="ARBA" id="ARBA00023014"/>
    </source>
</evidence>
<evidence type="ECO:0000259" key="10">
    <source>
        <dbReference type="PROSITE" id="PS51332"/>
    </source>
</evidence>
<keyword evidence="9" id="KW-1133">Transmembrane helix</keyword>
<keyword evidence="4" id="KW-0808">Transferase</keyword>
<dbReference type="InterPro" id="IPR058240">
    <property type="entry name" value="rSAM_sf"/>
</dbReference>
<dbReference type="SFLD" id="SFLDS00029">
    <property type="entry name" value="Radical_SAM"/>
    <property type="match status" value="1"/>
</dbReference>
<dbReference type="GO" id="GO:0003824">
    <property type="term" value="F:catalytic activity"/>
    <property type="evidence" value="ECO:0007669"/>
    <property type="project" value="InterPro"/>
</dbReference>
<evidence type="ECO:0000256" key="5">
    <source>
        <dbReference type="ARBA" id="ARBA00022691"/>
    </source>
</evidence>
<evidence type="ECO:0000259" key="11">
    <source>
        <dbReference type="PROSITE" id="PS51918"/>
    </source>
</evidence>
<dbReference type="GO" id="GO:0031419">
    <property type="term" value="F:cobalamin binding"/>
    <property type="evidence" value="ECO:0007669"/>
    <property type="project" value="InterPro"/>
</dbReference>
<dbReference type="PANTHER" id="PTHR43409">
    <property type="entry name" value="ANAEROBIC MAGNESIUM-PROTOPORPHYRIN IX MONOMETHYL ESTER CYCLASE-RELATED"/>
    <property type="match status" value="1"/>
</dbReference>
<accession>A0A2H9PD90</accession>
<dbReference type="GO" id="GO:0005829">
    <property type="term" value="C:cytosol"/>
    <property type="evidence" value="ECO:0007669"/>
    <property type="project" value="TreeGrafter"/>
</dbReference>
<dbReference type="PROSITE" id="PS01278">
    <property type="entry name" value="MTTASE_RADICAL"/>
    <property type="match status" value="1"/>
</dbReference>
<dbReference type="CDD" id="cd02068">
    <property type="entry name" value="radical_SAM_B12_BD"/>
    <property type="match status" value="1"/>
</dbReference>
<evidence type="ECO:0000313" key="12">
    <source>
        <dbReference type="EMBL" id="PIZ17433.1"/>
    </source>
</evidence>
<keyword evidence="9" id="KW-0472">Membrane</keyword>
<dbReference type="InterPro" id="IPR034466">
    <property type="entry name" value="Methyltransferase_Class_B"/>
</dbReference>
<dbReference type="CDD" id="cd01335">
    <property type="entry name" value="Radical_SAM"/>
    <property type="match status" value="1"/>
</dbReference>
<dbReference type="SUPFAM" id="SSF102114">
    <property type="entry name" value="Radical SAM enzymes"/>
    <property type="match status" value="1"/>
</dbReference>
<dbReference type="EMBL" id="PFMS01000002">
    <property type="protein sequence ID" value="PIZ17433.1"/>
    <property type="molecule type" value="Genomic_DNA"/>
</dbReference>
<dbReference type="AlphaFoldDB" id="A0A2H9PD90"/>
<feature type="domain" description="B12-binding" evidence="10">
    <location>
        <begin position="1"/>
        <end position="131"/>
    </location>
</feature>
<dbReference type="Gene3D" id="3.80.30.20">
    <property type="entry name" value="tm_1862 like domain"/>
    <property type="match status" value="1"/>
</dbReference>
<evidence type="ECO:0000313" key="13">
    <source>
        <dbReference type="Proteomes" id="UP000234145"/>
    </source>
</evidence>
<dbReference type="SFLD" id="SFLDG01082">
    <property type="entry name" value="B12-binding_domain_containing"/>
    <property type="match status" value="1"/>
</dbReference>
<evidence type="ECO:0000256" key="2">
    <source>
        <dbReference type="ARBA" id="ARBA00022485"/>
    </source>
</evidence>
<dbReference type="Pfam" id="PF02310">
    <property type="entry name" value="B12-binding"/>
    <property type="match status" value="1"/>
</dbReference>
<sequence>MRVLLISPGKDVHYAKRLGLAFRLPPLGLATVAALTKPGIDVYILDEHTEEIDYDYGADLVGISVMTSAAPRAYRIAEEFRSRGARVVLGGPHPSALPEEAIQHCNAVVIGEAEGSWQRLVDDFENGHLEKFYSNNEKPGLIRLPEPRRSLYKKGAYFIKDTIQTTRGCPYDCSFCSVSSVFGKAYRSKPVEDIVSSIEFLKAGFVGFVDDNIAGNKRYSRELFKALIPLRIKWVGQSSVNIAEDLELLKLAKKSGCTGLFIGFETISQQSLGEIGTSKIKIEEFKTNMKRLHDYGIVVLGAFVFGFDSDDKDVFKRTVDFVYDARLDLVQFSILTPLPGTRLHKKLSQENRIINTDWAKYDMENVVFKPAQMSVDELQQGNMWAWREFYSRGSIIRRLLGTRFDIIRIALYTIPLIIMNLGFKKALDFNTKLRKKFLEKELKK</sequence>
<dbReference type="InterPro" id="IPR006158">
    <property type="entry name" value="Cobalamin-bd"/>
</dbReference>
<dbReference type="InterPro" id="IPR007197">
    <property type="entry name" value="rSAM"/>
</dbReference>
<comment type="caution">
    <text evidence="12">The sequence shown here is derived from an EMBL/GenBank/DDBJ whole genome shotgun (WGS) entry which is preliminary data.</text>
</comment>
<dbReference type="InterPro" id="IPR006638">
    <property type="entry name" value="Elp3/MiaA/NifB-like_rSAM"/>
</dbReference>
<gene>
    <name evidence="12" type="ORF">COY51_00065</name>
</gene>
<keyword evidence="3" id="KW-0489">Methyltransferase</keyword>
<keyword evidence="7" id="KW-0408">Iron</keyword>
<evidence type="ECO:0000256" key="1">
    <source>
        <dbReference type="ARBA" id="ARBA00001966"/>
    </source>
</evidence>
<dbReference type="InterPro" id="IPR051198">
    <property type="entry name" value="BchE-like"/>
</dbReference>
<dbReference type="InterPro" id="IPR023404">
    <property type="entry name" value="rSAM_horseshoe"/>
</dbReference>
<keyword evidence="6" id="KW-0479">Metal-binding</keyword>
<name>A0A2H9PD90_9BACT</name>
<keyword evidence="5" id="KW-0949">S-adenosyl-L-methionine</keyword>
<dbReference type="GO" id="GO:0051539">
    <property type="term" value="F:4 iron, 4 sulfur cluster binding"/>
    <property type="evidence" value="ECO:0007669"/>
    <property type="project" value="UniProtKB-KW"/>
</dbReference>
<organism evidence="12 13">
    <name type="scientific">Candidatus Desantisbacteria bacterium CG_4_10_14_0_8_um_filter_39_17</name>
    <dbReference type="NCBI Taxonomy" id="1974542"/>
    <lineage>
        <taxon>Bacteria</taxon>
        <taxon>Candidatus Desantisiibacteriota</taxon>
    </lineage>
</organism>
<feature type="transmembrane region" description="Helical" evidence="9">
    <location>
        <begin position="406"/>
        <end position="427"/>
    </location>
</feature>
<proteinExistence type="predicted"/>
<dbReference type="GO" id="GO:0046872">
    <property type="term" value="F:metal ion binding"/>
    <property type="evidence" value="ECO:0007669"/>
    <property type="project" value="UniProtKB-KW"/>
</dbReference>
<dbReference type="Pfam" id="PF04055">
    <property type="entry name" value="Radical_SAM"/>
    <property type="match status" value="1"/>
</dbReference>
<evidence type="ECO:0000256" key="9">
    <source>
        <dbReference type="SAM" id="Phobius"/>
    </source>
</evidence>
<dbReference type="PANTHER" id="PTHR43409:SF7">
    <property type="entry name" value="BLL1977 PROTEIN"/>
    <property type="match status" value="1"/>
</dbReference>
<evidence type="ECO:0000256" key="7">
    <source>
        <dbReference type="ARBA" id="ARBA00023004"/>
    </source>
</evidence>
<keyword evidence="9" id="KW-0812">Transmembrane</keyword>
<evidence type="ECO:0000256" key="6">
    <source>
        <dbReference type="ARBA" id="ARBA00022723"/>
    </source>
</evidence>
<evidence type="ECO:0000256" key="3">
    <source>
        <dbReference type="ARBA" id="ARBA00022603"/>
    </source>
</evidence>
<evidence type="ECO:0000256" key="4">
    <source>
        <dbReference type="ARBA" id="ARBA00022679"/>
    </source>
</evidence>
<dbReference type="InterPro" id="IPR020612">
    <property type="entry name" value="Methylthiotransferase_CS"/>
</dbReference>
<dbReference type="PROSITE" id="PS51918">
    <property type="entry name" value="RADICAL_SAM"/>
    <property type="match status" value="1"/>
</dbReference>
<dbReference type="SFLD" id="SFLDG01123">
    <property type="entry name" value="methyltransferase_(Class_B)"/>
    <property type="match status" value="1"/>
</dbReference>